<dbReference type="InterPro" id="IPR051783">
    <property type="entry name" value="NAD(P)-dependent_oxidoreduct"/>
</dbReference>
<dbReference type="SUPFAM" id="SSF51735">
    <property type="entry name" value="NAD(P)-binding Rossmann-fold domains"/>
    <property type="match status" value="1"/>
</dbReference>
<dbReference type="InterPro" id="IPR001509">
    <property type="entry name" value="Epimerase_deHydtase"/>
</dbReference>
<name>A0A2M9AAQ1_9BACT</name>
<dbReference type="EMBL" id="PGEX01000001">
    <property type="protein sequence ID" value="PJJ42758.1"/>
    <property type="molecule type" value="Genomic_DNA"/>
</dbReference>
<dbReference type="Gene3D" id="3.40.50.720">
    <property type="entry name" value="NAD(P)-binding Rossmann-like Domain"/>
    <property type="match status" value="1"/>
</dbReference>
<dbReference type="CDD" id="cd08946">
    <property type="entry name" value="SDR_e"/>
    <property type="match status" value="1"/>
</dbReference>
<evidence type="ECO:0000313" key="3">
    <source>
        <dbReference type="Proteomes" id="UP000231134"/>
    </source>
</evidence>
<reference evidence="2 3" key="1">
    <citation type="submission" date="2017-11" db="EMBL/GenBank/DDBJ databases">
        <title>Animal gut microbial communities from fecal samples from Wisconsin, USA.</title>
        <authorList>
            <person name="Neumann A."/>
        </authorList>
    </citation>
    <scope>NUCLEOTIDE SEQUENCE [LARGE SCALE GENOMIC DNA]</scope>
    <source>
        <strain evidence="2 3">UWS3</strain>
    </source>
</reference>
<accession>A0A2M9AAQ1</accession>
<protein>
    <submittedName>
        <fullName evidence="2">UDP-glucose 4-epimerase</fullName>
    </submittedName>
</protein>
<proteinExistence type="predicted"/>
<dbReference type="GO" id="GO:0005737">
    <property type="term" value="C:cytoplasm"/>
    <property type="evidence" value="ECO:0007669"/>
    <property type="project" value="TreeGrafter"/>
</dbReference>
<sequence length="308" mass="33947">MRIFITGGTGFIGHYVARELLESNHEVVILTRHPDKIPALANHSKVTILVGTIYDAATISKGLVGCDACIHIALGWGETPLSMLENDTRATVLILQAASKAGCKKFIYTSSTAAMGKFRSVMNENVINLPVDLYGATKAAGEAYVLGFRGTSMKRNIIRPGYTFGNPAFGENGVTQPDRRFALMAQAVVNGGDIHLIRNDGTQFISAADQAKLFKRVLDSDYNEEIYLGLSRNWISWHDIANRMLELYEKLTRKKSSAKIVEQDLGWSDHPMLFSVEKIAATFGLSFDASAEMDKHIEWQLKSTIANS</sequence>
<dbReference type="PROSITE" id="PS00061">
    <property type="entry name" value="ADH_SHORT"/>
    <property type="match status" value="1"/>
</dbReference>
<dbReference type="OrthoDB" id="9807212at2"/>
<dbReference type="Proteomes" id="UP000231134">
    <property type="component" value="Unassembled WGS sequence"/>
</dbReference>
<evidence type="ECO:0000313" key="2">
    <source>
        <dbReference type="EMBL" id="PJJ42758.1"/>
    </source>
</evidence>
<organism evidence="2 3">
    <name type="scientific">Hallerella succinigenes</name>
    <dbReference type="NCBI Taxonomy" id="1896222"/>
    <lineage>
        <taxon>Bacteria</taxon>
        <taxon>Pseudomonadati</taxon>
        <taxon>Fibrobacterota</taxon>
        <taxon>Fibrobacteria</taxon>
        <taxon>Fibrobacterales</taxon>
        <taxon>Fibrobacteraceae</taxon>
        <taxon>Hallerella</taxon>
    </lineage>
</organism>
<dbReference type="Pfam" id="PF01370">
    <property type="entry name" value="Epimerase"/>
    <property type="match status" value="1"/>
</dbReference>
<dbReference type="GO" id="GO:0004029">
    <property type="term" value="F:aldehyde dehydrogenase (NAD+) activity"/>
    <property type="evidence" value="ECO:0007669"/>
    <property type="project" value="TreeGrafter"/>
</dbReference>
<dbReference type="InterPro" id="IPR020904">
    <property type="entry name" value="Sc_DH/Rdtase_CS"/>
</dbReference>
<keyword evidence="3" id="KW-1185">Reference proteome</keyword>
<feature type="domain" description="NAD-dependent epimerase/dehydratase" evidence="1">
    <location>
        <begin position="3"/>
        <end position="221"/>
    </location>
</feature>
<dbReference type="AlphaFoldDB" id="A0A2M9AAQ1"/>
<dbReference type="PANTHER" id="PTHR48079:SF6">
    <property type="entry name" value="NAD(P)-BINDING DOMAIN-CONTAINING PROTEIN-RELATED"/>
    <property type="match status" value="1"/>
</dbReference>
<evidence type="ECO:0000259" key="1">
    <source>
        <dbReference type="Pfam" id="PF01370"/>
    </source>
</evidence>
<comment type="caution">
    <text evidence="2">The sequence shown here is derived from an EMBL/GenBank/DDBJ whole genome shotgun (WGS) entry which is preliminary data.</text>
</comment>
<gene>
    <name evidence="2" type="ORF">BGX16_2803</name>
</gene>
<dbReference type="RefSeq" id="WP_100426599.1">
    <property type="nucleotide sequence ID" value="NZ_PGEX01000001.1"/>
</dbReference>
<dbReference type="PANTHER" id="PTHR48079">
    <property type="entry name" value="PROTEIN YEEZ"/>
    <property type="match status" value="1"/>
</dbReference>
<dbReference type="InterPro" id="IPR036291">
    <property type="entry name" value="NAD(P)-bd_dom_sf"/>
</dbReference>